<gene>
    <name evidence="2" type="ORF">Ddye_022675</name>
</gene>
<proteinExistence type="predicted"/>
<comment type="caution">
    <text evidence="2">The sequence shown here is derived from an EMBL/GenBank/DDBJ whole genome shotgun (WGS) entry which is preliminary data.</text>
</comment>
<accession>A0AAD9TRJ6</accession>
<dbReference type="InterPro" id="IPR000477">
    <property type="entry name" value="RT_dom"/>
</dbReference>
<organism evidence="2 3">
    <name type="scientific">Dipteronia dyeriana</name>
    <dbReference type="NCBI Taxonomy" id="168575"/>
    <lineage>
        <taxon>Eukaryota</taxon>
        <taxon>Viridiplantae</taxon>
        <taxon>Streptophyta</taxon>
        <taxon>Embryophyta</taxon>
        <taxon>Tracheophyta</taxon>
        <taxon>Spermatophyta</taxon>
        <taxon>Magnoliopsida</taxon>
        <taxon>eudicotyledons</taxon>
        <taxon>Gunneridae</taxon>
        <taxon>Pentapetalae</taxon>
        <taxon>rosids</taxon>
        <taxon>malvids</taxon>
        <taxon>Sapindales</taxon>
        <taxon>Sapindaceae</taxon>
        <taxon>Hippocastanoideae</taxon>
        <taxon>Acereae</taxon>
        <taxon>Dipteronia</taxon>
    </lineage>
</organism>
<evidence type="ECO:0000313" key="2">
    <source>
        <dbReference type="EMBL" id="KAK2640912.1"/>
    </source>
</evidence>
<dbReference type="EMBL" id="JANJYI010000007">
    <property type="protein sequence ID" value="KAK2640912.1"/>
    <property type="molecule type" value="Genomic_DNA"/>
</dbReference>
<feature type="non-terminal residue" evidence="2">
    <location>
        <position position="134"/>
    </location>
</feature>
<name>A0AAD9TRJ6_9ROSI</name>
<evidence type="ECO:0000259" key="1">
    <source>
        <dbReference type="Pfam" id="PF00078"/>
    </source>
</evidence>
<evidence type="ECO:0000313" key="3">
    <source>
        <dbReference type="Proteomes" id="UP001280121"/>
    </source>
</evidence>
<dbReference type="AlphaFoldDB" id="A0AAD9TRJ6"/>
<keyword evidence="3" id="KW-1185">Reference proteome</keyword>
<dbReference type="Proteomes" id="UP001280121">
    <property type="component" value="Unassembled WGS sequence"/>
</dbReference>
<dbReference type="Pfam" id="PF00078">
    <property type="entry name" value="RVT_1"/>
    <property type="match status" value="1"/>
</dbReference>
<dbReference type="PANTHER" id="PTHR31635">
    <property type="entry name" value="REVERSE TRANSCRIPTASE DOMAIN-CONTAINING PROTEIN-RELATED"/>
    <property type="match status" value="1"/>
</dbReference>
<feature type="domain" description="Reverse transcriptase" evidence="1">
    <location>
        <begin position="40"/>
        <end position="132"/>
    </location>
</feature>
<protein>
    <recommendedName>
        <fullName evidence="1">Reverse transcriptase domain-containing protein</fullName>
    </recommendedName>
</protein>
<sequence>MIQEDFINFIQEFNIDGSIARELNETFIALIPKCVDPEMMRDFRPISLVRSMHKVLAKVLANRLKRVINSVISDSQMTFVKHRQIIDSFVIKKEIIHSWKKDNEEGLLVKLNFEKVYDSVNHSYLDSIMECMGF</sequence>
<dbReference type="PANTHER" id="PTHR31635:SF196">
    <property type="entry name" value="REVERSE TRANSCRIPTASE DOMAIN-CONTAINING PROTEIN-RELATED"/>
    <property type="match status" value="1"/>
</dbReference>
<reference evidence="2" key="1">
    <citation type="journal article" date="2023" name="Plant J.">
        <title>Genome sequences and population genomics provide insights into the demographic history, inbreeding, and mutation load of two 'living fossil' tree species of Dipteronia.</title>
        <authorList>
            <person name="Feng Y."/>
            <person name="Comes H.P."/>
            <person name="Chen J."/>
            <person name="Zhu S."/>
            <person name="Lu R."/>
            <person name="Zhang X."/>
            <person name="Li P."/>
            <person name="Qiu J."/>
            <person name="Olsen K.M."/>
            <person name="Qiu Y."/>
        </authorList>
    </citation>
    <scope>NUCLEOTIDE SEQUENCE</scope>
    <source>
        <strain evidence="2">KIB01</strain>
    </source>
</reference>